<dbReference type="EMBL" id="VZSV01000150">
    <property type="protein sequence ID" value="NXA52888.1"/>
    <property type="molecule type" value="Genomic_DNA"/>
</dbReference>
<dbReference type="GO" id="GO:0005634">
    <property type="term" value="C:nucleus"/>
    <property type="evidence" value="ECO:0007669"/>
    <property type="project" value="TreeGrafter"/>
</dbReference>
<dbReference type="Gene3D" id="3.40.140.10">
    <property type="entry name" value="Cytidine Deaminase, domain 2"/>
    <property type="match status" value="1"/>
</dbReference>
<dbReference type="InterPro" id="IPR016192">
    <property type="entry name" value="APOBEC/CMP_deaminase_Zn-bd"/>
</dbReference>
<dbReference type="Proteomes" id="UP000531559">
    <property type="component" value="Unassembled WGS sequence"/>
</dbReference>
<proteinExistence type="predicted"/>
<dbReference type="GO" id="GO:0008270">
    <property type="term" value="F:zinc ion binding"/>
    <property type="evidence" value="ECO:0007669"/>
    <property type="project" value="InterPro"/>
</dbReference>
<accession>A0A7K7WI45</accession>
<evidence type="ECO:0000259" key="5">
    <source>
        <dbReference type="PROSITE" id="PS51747"/>
    </source>
</evidence>
<keyword evidence="3" id="KW-0378">Hydrolase</keyword>
<comment type="cofactor">
    <cofactor evidence="1">
        <name>Zn(2+)</name>
        <dbReference type="ChEBI" id="CHEBI:29105"/>
    </cofactor>
</comment>
<evidence type="ECO:0000313" key="6">
    <source>
        <dbReference type="EMBL" id="NXA52888.1"/>
    </source>
</evidence>
<dbReference type="SUPFAM" id="SSF53927">
    <property type="entry name" value="Cytidine deaminase-like"/>
    <property type="match status" value="1"/>
</dbReference>
<gene>
    <name evidence="6" type="primary">Adat2</name>
    <name evidence="6" type="ORF">NOTJUL_R13934</name>
</gene>
<dbReference type="PROSITE" id="PS00903">
    <property type="entry name" value="CYT_DCMP_DEAMINASES_1"/>
    <property type="match status" value="1"/>
</dbReference>
<feature type="non-terminal residue" evidence="6">
    <location>
        <position position="1"/>
    </location>
</feature>
<organism evidence="6 7">
    <name type="scientific">Nothocercus julius</name>
    <dbReference type="NCBI Taxonomy" id="2585813"/>
    <lineage>
        <taxon>Eukaryota</taxon>
        <taxon>Metazoa</taxon>
        <taxon>Chordata</taxon>
        <taxon>Craniata</taxon>
        <taxon>Vertebrata</taxon>
        <taxon>Euteleostomi</taxon>
        <taxon>Archelosauria</taxon>
        <taxon>Archosauria</taxon>
        <taxon>Dinosauria</taxon>
        <taxon>Saurischia</taxon>
        <taxon>Theropoda</taxon>
        <taxon>Coelurosauria</taxon>
        <taxon>Aves</taxon>
        <taxon>Palaeognathae</taxon>
        <taxon>Tinamiformes</taxon>
        <taxon>Tinamidae</taxon>
        <taxon>Nothocercus</taxon>
    </lineage>
</organism>
<dbReference type="PROSITE" id="PS51747">
    <property type="entry name" value="CYT_DCMP_DEAMINASES_2"/>
    <property type="match status" value="1"/>
</dbReference>
<dbReference type="InterPro" id="IPR002125">
    <property type="entry name" value="CMP_dCMP_dom"/>
</dbReference>
<dbReference type="AlphaFoldDB" id="A0A7K7WI45"/>
<dbReference type="GO" id="GO:0005737">
    <property type="term" value="C:cytoplasm"/>
    <property type="evidence" value="ECO:0007669"/>
    <property type="project" value="TreeGrafter"/>
</dbReference>
<keyword evidence="4" id="KW-0862">Zinc</keyword>
<dbReference type="PANTHER" id="PTHR11079">
    <property type="entry name" value="CYTOSINE DEAMINASE FAMILY MEMBER"/>
    <property type="match status" value="1"/>
</dbReference>
<keyword evidence="7" id="KW-1185">Reference proteome</keyword>
<evidence type="ECO:0000256" key="3">
    <source>
        <dbReference type="ARBA" id="ARBA00022801"/>
    </source>
</evidence>
<dbReference type="Pfam" id="PF00383">
    <property type="entry name" value="dCMP_cyt_deam_1"/>
    <property type="match status" value="1"/>
</dbReference>
<dbReference type="GO" id="GO:0002100">
    <property type="term" value="P:tRNA wobble adenosine to inosine editing"/>
    <property type="evidence" value="ECO:0007669"/>
    <property type="project" value="InterPro"/>
</dbReference>
<feature type="domain" description="CMP/dCMP-type deaminase" evidence="5">
    <location>
        <begin position="1"/>
        <end position="125"/>
    </location>
</feature>
<evidence type="ECO:0000313" key="7">
    <source>
        <dbReference type="Proteomes" id="UP000531559"/>
    </source>
</evidence>
<reference evidence="6 7" key="1">
    <citation type="submission" date="2019-09" db="EMBL/GenBank/DDBJ databases">
        <title>Bird 10,000 Genomes (B10K) Project - Family phase.</title>
        <authorList>
            <person name="Zhang G."/>
        </authorList>
    </citation>
    <scope>NUCLEOTIDE SEQUENCE [LARGE SCALE GENOMIC DNA]</scope>
    <source>
        <strain evidence="6">B10K-MSB-01</strain>
    </source>
</reference>
<comment type="caution">
    <text evidence="6">The sequence shown here is derived from an EMBL/GenBank/DDBJ whole genome shotgun (WGS) entry which is preliminary data.</text>
</comment>
<dbReference type="InterPro" id="IPR016193">
    <property type="entry name" value="Cytidine_deaminase-like"/>
</dbReference>
<name>A0A7K7WI45_9AVES</name>
<evidence type="ECO:0000256" key="2">
    <source>
        <dbReference type="ARBA" id="ARBA00022723"/>
    </source>
</evidence>
<evidence type="ECO:0000256" key="1">
    <source>
        <dbReference type="ARBA" id="ARBA00001947"/>
    </source>
</evidence>
<evidence type="ECO:0000256" key="4">
    <source>
        <dbReference type="ARBA" id="ARBA00022833"/>
    </source>
</evidence>
<sequence>IYPRLCVAQAREALEHGEVPVGCLLVCDGEVLGQGRNEVNETKNATRHAEMVAIDRVLEWCEQNNKAYQEVFPKIVLYVTVEPCVMCASAVRLMSILFIHAVIYGCKNERFGGCGSVVNIASGDLVDTGEPFECFSGYRAKEAVELLQAFYRQENPN</sequence>
<dbReference type="CDD" id="cd01285">
    <property type="entry name" value="nucleoside_deaminase"/>
    <property type="match status" value="1"/>
</dbReference>
<dbReference type="GO" id="GO:0052717">
    <property type="term" value="F:tRNA-specific adenosine-34 deaminase activity"/>
    <property type="evidence" value="ECO:0007669"/>
    <property type="project" value="UniProtKB-EC"/>
</dbReference>
<feature type="non-terminal residue" evidence="6">
    <location>
        <position position="157"/>
    </location>
</feature>
<dbReference type="PANTHER" id="PTHR11079:SF149">
    <property type="entry name" value="TRNA-SPECIFIC ADENOSINE DEAMINASE 2"/>
    <property type="match status" value="1"/>
</dbReference>
<protein>
    <submittedName>
        <fullName evidence="6">ADAT2 deaminase</fullName>
    </submittedName>
</protein>
<dbReference type="OrthoDB" id="408702at2759"/>
<keyword evidence="2" id="KW-0479">Metal-binding</keyword>